<keyword evidence="12" id="KW-0489">Methyltransferase</keyword>
<dbReference type="GO" id="GO:0032259">
    <property type="term" value="P:methylation"/>
    <property type="evidence" value="ECO:0007669"/>
    <property type="project" value="UniProtKB-KW"/>
</dbReference>
<dbReference type="PANTHER" id="PTHR11680">
    <property type="entry name" value="SERINE HYDROXYMETHYLTRANSFERASE"/>
    <property type="match status" value="1"/>
</dbReference>
<dbReference type="SUPFAM" id="SSF53383">
    <property type="entry name" value="PLP-dependent transferases"/>
    <property type="match status" value="1"/>
</dbReference>
<keyword evidence="9 10" id="KW-0663">Pyridoxal phosphate</keyword>
<reference evidence="12" key="1">
    <citation type="submission" date="2019-09" db="EMBL/GenBank/DDBJ databases">
        <authorList>
            <consortium name="GenomeTrakr network: Whole genome sequencing for foodborne pathogen traceback"/>
        </authorList>
    </citation>
    <scope>NUCLEOTIDE SEQUENCE [LARGE SCALE GENOMIC DNA]</scope>
    <source>
        <strain evidence="12">TTU_583</strain>
    </source>
</reference>
<evidence type="ECO:0000256" key="2">
    <source>
        <dbReference type="ARBA" id="ARBA00004496"/>
    </source>
</evidence>
<dbReference type="EC" id="2.1.2.1" evidence="10"/>
<dbReference type="GO" id="GO:0004372">
    <property type="term" value="F:glycine hydroxymethyltransferase activity"/>
    <property type="evidence" value="ECO:0007669"/>
    <property type="project" value="UniProtKB-UniRule"/>
</dbReference>
<evidence type="ECO:0000256" key="10">
    <source>
        <dbReference type="HAMAP-Rule" id="MF_00051"/>
    </source>
</evidence>
<name>A0A698FK23_CAMJU</name>
<evidence type="ECO:0000256" key="5">
    <source>
        <dbReference type="ARBA" id="ARBA00022490"/>
    </source>
</evidence>
<accession>A0A698FK23</accession>
<proteinExistence type="inferred from homology"/>
<feature type="site" description="Plays an important role in substrate specificity" evidence="10">
    <location>
        <position position="223"/>
    </location>
</feature>
<dbReference type="Gene3D" id="3.90.1150.10">
    <property type="entry name" value="Aspartate Aminotransferase, domain 1"/>
    <property type="match status" value="1"/>
</dbReference>
<dbReference type="InterPro" id="IPR049943">
    <property type="entry name" value="Ser_HO-MeTrfase-like"/>
</dbReference>
<feature type="binding site" evidence="10">
    <location>
        <position position="239"/>
    </location>
    <ligand>
        <name>(6S)-5,6,7,8-tetrahydrofolate</name>
        <dbReference type="ChEBI" id="CHEBI:57453"/>
    </ligand>
</feature>
<protein>
    <recommendedName>
        <fullName evidence="10">Serine hydroxymethyltransferase</fullName>
        <shortName evidence="10">SHMT</shortName>
        <shortName evidence="10">Serine methylase</shortName>
        <ecNumber evidence="10">2.1.2.1</ecNumber>
    </recommendedName>
</protein>
<keyword evidence="7 10" id="KW-0028">Amino-acid biosynthesis</keyword>
<dbReference type="InterPro" id="IPR019798">
    <property type="entry name" value="Ser_HO-MeTrfase_PLP_BS"/>
</dbReference>
<sequence>MSLEQFDREIFDLTNKELVRQCEGLEMIASENFTLPEVMQVMGSVLTNKYAEGYPGKRYYGGCEFVDEIENLAIERCKKLFNCSFANVQPNSGSQANQGVYAALLNPGDKILGMDLSHGGHLTHGAKVSSSGKMYESFFYGVELDGRINYEKVREIAHVVKPKLIVCGASAYARIIDFAKFREIADEVGAYLFADIAHIAGLVVAGEHPSPFPHAHVVSSTTHKTLRGPRGGIIMTNDEELAKKINSAIFPGIQGGPLMHVIAAKAVGFKFNLSEEWKIYAKQVRSNAQALAKVLMDRKYKLVSDGTDNHLVLMSFLEREFSGKDADLALGNAGITANKNTVPGEIRSPFVTSGLRLGTPALTARGFKENEIQIVANYIADILDDIQNTNLQKEIKEKLKTLASNFIIYEKAMF</sequence>
<evidence type="ECO:0000256" key="11">
    <source>
        <dbReference type="PIRSR" id="PIRSR000412-50"/>
    </source>
</evidence>
<dbReference type="InterPro" id="IPR015421">
    <property type="entry name" value="PyrdxlP-dep_Trfase_major"/>
</dbReference>
<evidence type="ECO:0000313" key="12">
    <source>
        <dbReference type="EMBL" id="ECV9656844.1"/>
    </source>
</evidence>
<comment type="similarity">
    <text evidence="3 10">Belongs to the SHMT family.</text>
</comment>
<evidence type="ECO:0000256" key="9">
    <source>
        <dbReference type="ARBA" id="ARBA00022898"/>
    </source>
</evidence>
<comment type="catalytic activity">
    <reaction evidence="10">
        <text>(6R)-5,10-methylene-5,6,7,8-tetrahydrofolate + glycine + H2O = (6S)-5,6,7,8-tetrahydrofolate + L-serine</text>
        <dbReference type="Rhea" id="RHEA:15481"/>
        <dbReference type="ChEBI" id="CHEBI:15377"/>
        <dbReference type="ChEBI" id="CHEBI:15636"/>
        <dbReference type="ChEBI" id="CHEBI:33384"/>
        <dbReference type="ChEBI" id="CHEBI:57305"/>
        <dbReference type="ChEBI" id="CHEBI:57453"/>
        <dbReference type="EC" id="2.1.2.1"/>
    </reaction>
</comment>
<dbReference type="EMBL" id="AAKUWM010000003">
    <property type="protein sequence ID" value="ECV9656844.1"/>
    <property type="molecule type" value="Genomic_DNA"/>
</dbReference>
<keyword evidence="6 10" id="KW-0554">One-carbon metabolism</keyword>
<dbReference type="InterPro" id="IPR039429">
    <property type="entry name" value="SHMT-like_dom"/>
</dbReference>
<feature type="binding site" evidence="10">
    <location>
        <begin position="120"/>
        <end position="122"/>
    </location>
    <ligand>
        <name>(6S)-5,6,7,8-tetrahydrofolate</name>
        <dbReference type="ChEBI" id="CHEBI:57453"/>
    </ligand>
</feature>
<dbReference type="UniPathway" id="UPA00193"/>
<dbReference type="GO" id="GO:0005829">
    <property type="term" value="C:cytosol"/>
    <property type="evidence" value="ECO:0007669"/>
    <property type="project" value="TreeGrafter"/>
</dbReference>
<dbReference type="InterPro" id="IPR001085">
    <property type="entry name" value="Ser_HO-MeTrfase"/>
</dbReference>
<evidence type="ECO:0000256" key="6">
    <source>
        <dbReference type="ARBA" id="ARBA00022563"/>
    </source>
</evidence>
<dbReference type="GO" id="GO:0019264">
    <property type="term" value="P:glycine biosynthetic process from serine"/>
    <property type="evidence" value="ECO:0007669"/>
    <property type="project" value="UniProtKB-UniRule"/>
</dbReference>
<feature type="binding site" evidence="10">
    <location>
        <begin position="348"/>
        <end position="350"/>
    </location>
    <ligand>
        <name>(6S)-5,6,7,8-tetrahydrofolate</name>
        <dbReference type="ChEBI" id="CHEBI:57453"/>
    </ligand>
</feature>
<dbReference type="HAMAP" id="MF_00051">
    <property type="entry name" value="SHMT"/>
    <property type="match status" value="1"/>
</dbReference>
<dbReference type="PANTHER" id="PTHR11680:SF50">
    <property type="entry name" value="SERINE HYDROXYMETHYLTRANSFERASE"/>
    <property type="match status" value="1"/>
</dbReference>
<dbReference type="Gene3D" id="3.40.640.10">
    <property type="entry name" value="Type I PLP-dependent aspartate aminotransferase-like (Major domain)"/>
    <property type="match status" value="1"/>
</dbReference>
<comment type="cofactor">
    <cofactor evidence="1 10 11">
        <name>pyridoxal 5'-phosphate</name>
        <dbReference type="ChEBI" id="CHEBI:597326"/>
    </cofactor>
</comment>
<organism evidence="12">
    <name type="scientific">Campylobacter jejuni</name>
    <dbReference type="NCBI Taxonomy" id="197"/>
    <lineage>
        <taxon>Bacteria</taxon>
        <taxon>Pseudomonadati</taxon>
        <taxon>Campylobacterota</taxon>
        <taxon>Epsilonproteobacteria</taxon>
        <taxon>Campylobacterales</taxon>
        <taxon>Campylobacteraceae</taxon>
        <taxon>Campylobacter</taxon>
    </lineage>
</organism>
<dbReference type="InterPro" id="IPR015424">
    <property type="entry name" value="PyrdxlP-dep_Trfase"/>
</dbReference>
<dbReference type="AlphaFoldDB" id="A0A698FK23"/>
<evidence type="ECO:0000256" key="3">
    <source>
        <dbReference type="ARBA" id="ARBA00006376"/>
    </source>
</evidence>
<evidence type="ECO:0000256" key="1">
    <source>
        <dbReference type="ARBA" id="ARBA00001933"/>
    </source>
</evidence>
<dbReference type="CDD" id="cd00378">
    <property type="entry name" value="SHMT"/>
    <property type="match status" value="1"/>
</dbReference>
<comment type="pathway">
    <text evidence="10">Amino-acid biosynthesis; glycine biosynthesis; glycine from L-serine: step 1/1.</text>
</comment>
<keyword evidence="8 10" id="KW-0808">Transferase</keyword>
<feature type="modified residue" description="N6-(pyridoxal phosphate)lysine" evidence="10 11">
    <location>
        <position position="224"/>
    </location>
</feature>
<dbReference type="GO" id="GO:0030170">
    <property type="term" value="F:pyridoxal phosphate binding"/>
    <property type="evidence" value="ECO:0007669"/>
    <property type="project" value="UniProtKB-UniRule"/>
</dbReference>
<gene>
    <name evidence="10" type="primary">glyA</name>
    <name evidence="12" type="ORF">F2N06_02315</name>
</gene>
<dbReference type="FunFam" id="3.40.640.10:FF:000001">
    <property type="entry name" value="Serine hydroxymethyltransferase"/>
    <property type="match status" value="1"/>
</dbReference>
<comment type="function">
    <text evidence="10">Catalyzes the reversible interconversion of serine and glycine with tetrahydrofolate (THF) serving as the one-carbon carrier. This reaction serves as the major source of one-carbon groups required for the biosynthesis of purines, thymidylate, methionine, and other important biomolecules. Also exhibits THF-independent aldolase activity toward beta-hydroxyamino acids, producing glycine and aldehydes, via a retro-aldol mechanism.</text>
</comment>
<comment type="caution">
    <text evidence="12">The sequence shown here is derived from an EMBL/GenBank/DDBJ whole genome shotgun (WGS) entry which is preliminary data.</text>
</comment>
<feature type="binding site" evidence="10">
    <location>
        <position position="116"/>
    </location>
    <ligand>
        <name>(6S)-5,6,7,8-tetrahydrofolate</name>
        <dbReference type="ChEBI" id="CHEBI:57453"/>
    </ligand>
</feature>
<comment type="subunit">
    <text evidence="4 10">Homodimer.</text>
</comment>
<dbReference type="Pfam" id="PF00464">
    <property type="entry name" value="SHMT"/>
    <property type="match status" value="1"/>
</dbReference>
<comment type="subcellular location">
    <subcellularLocation>
        <location evidence="2 10">Cytoplasm</location>
    </subcellularLocation>
</comment>
<comment type="pathway">
    <text evidence="10">One-carbon metabolism; tetrahydrofolate interconversion.</text>
</comment>
<evidence type="ECO:0000256" key="4">
    <source>
        <dbReference type="ARBA" id="ARBA00011738"/>
    </source>
</evidence>
<dbReference type="GO" id="GO:0035999">
    <property type="term" value="P:tetrahydrofolate interconversion"/>
    <property type="evidence" value="ECO:0007669"/>
    <property type="project" value="UniProtKB-UniRule"/>
</dbReference>
<dbReference type="NCBIfam" id="NF000586">
    <property type="entry name" value="PRK00011.1"/>
    <property type="match status" value="1"/>
</dbReference>
<dbReference type="GO" id="GO:0008168">
    <property type="term" value="F:methyltransferase activity"/>
    <property type="evidence" value="ECO:0007669"/>
    <property type="project" value="UniProtKB-KW"/>
</dbReference>
<evidence type="ECO:0000256" key="8">
    <source>
        <dbReference type="ARBA" id="ARBA00022679"/>
    </source>
</evidence>
<keyword evidence="5 10" id="KW-0963">Cytoplasm</keyword>
<evidence type="ECO:0000256" key="7">
    <source>
        <dbReference type="ARBA" id="ARBA00022605"/>
    </source>
</evidence>
<dbReference type="UniPathway" id="UPA00288">
    <property type="reaction ID" value="UER01023"/>
</dbReference>
<dbReference type="InterPro" id="IPR015422">
    <property type="entry name" value="PyrdxlP-dep_Trfase_small"/>
</dbReference>
<dbReference type="PROSITE" id="PS00096">
    <property type="entry name" value="SHMT"/>
    <property type="match status" value="1"/>
</dbReference>
<dbReference type="PIRSF" id="PIRSF000412">
    <property type="entry name" value="SHMT"/>
    <property type="match status" value="1"/>
</dbReference>